<sequence>MSKDQKPVINLHGKQDPDSKIEAIKNLIFGDNIQTYDAEFEALKEDILNKKKILEDLIEEVGADLRKSIDDVSTDVNIRITDLENSLATKMEDLDEKSVAKETLGKLLIELGEKVSSK</sequence>
<organism evidence="2 3">
    <name type="scientific">Maribacter polysiphoniae</name>
    <dbReference type="NCBI Taxonomy" id="429344"/>
    <lineage>
        <taxon>Bacteria</taxon>
        <taxon>Pseudomonadati</taxon>
        <taxon>Bacteroidota</taxon>
        <taxon>Flavobacteriia</taxon>
        <taxon>Flavobacteriales</taxon>
        <taxon>Flavobacteriaceae</taxon>
        <taxon>Maribacter</taxon>
    </lineage>
</organism>
<gene>
    <name evidence="1" type="ORF">HZY62_13285</name>
    <name evidence="2" type="ORF">LX92_02847</name>
</gene>
<name>A0A316DZR1_9FLAO</name>
<protein>
    <submittedName>
        <fullName evidence="1">Fructose 1,6-bisphosphatase</fullName>
    </submittedName>
</protein>
<comment type="caution">
    <text evidence="2">The sequence shown here is derived from an EMBL/GenBank/DDBJ whole genome shotgun (WGS) entry which is preliminary data.</text>
</comment>
<keyword evidence="4" id="KW-1185">Reference proteome</keyword>
<reference evidence="1 4" key="2">
    <citation type="submission" date="2020-07" db="EMBL/GenBank/DDBJ databases">
        <title>The draft genome sequence of Maribacter polysiphoniae KCTC 22021.</title>
        <authorList>
            <person name="Mu L."/>
        </authorList>
    </citation>
    <scope>NUCLEOTIDE SEQUENCE [LARGE SCALE GENOMIC DNA]</scope>
    <source>
        <strain evidence="1 4">KCTC 22021</strain>
    </source>
</reference>
<dbReference type="EMBL" id="JACWLN010000005">
    <property type="protein sequence ID" value="MBD1261571.1"/>
    <property type="molecule type" value="Genomic_DNA"/>
</dbReference>
<dbReference type="Proteomes" id="UP000651837">
    <property type="component" value="Unassembled WGS sequence"/>
</dbReference>
<dbReference type="AlphaFoldDB" id="A0A316DZR1"/>
<evidence type="ECO:0000313" key="1">
    <source>
        <dbReference type="EMBL" id="MBD1261571.1"/>
    </source>
</evidence>
<reference evidence="2 3" key="1">
    <citation type="submission" date="2018-05" db="EMBL/GenBank/DDBJ databases">
        <title>Genomic Encyclopedia of Archaeal and Bacterial Type Strains, Phase II (KMG-II): from individual species to whole genera.</title>
        <authorList>
            <person name="Goeker M."/>
        </authorList>
    </citation>
    <scope>NUCLEOTIDE SEQUENCE [LARGE SCALE GENOMIC DNA]</scope>
    <source>
        <strain evidence="2 3">DSM 23514</strain>
    </source>
</reference>
<accession>A0A316DZR1</accession>
<dbReference type="Proteomes" id="UP000245667">
    <property type="component" value="Unassembled WGS sequence"/>
</dbReference>
<evidence type="ECO:0000313" key="3">
    <source>
        <dbReference type="Proteomes" id="UP000245667"/>
    </source>
</evidence>
<evidence type="ECO:0000313" key="2">
    <source>
        <dbReference type="EMBL" id="PWK22908.1"/>
    </source>
</evidence>
<dbReference type="EMBL" id="QGGQ01000006">
    <property type="protein sequence ID" value="PWK22908.1"/>
    <property type="molecule type" value="Genomic_DNA"/>
</dbReference>
<dbReference type="OrthoDB" id="1202506at2"/>
<dbReference type="RefSeq" id="WP_109651781.1">
    <property type="nucleotide sequence ID" value="NZ_CAJQNU010000034.1"/>
</dbReference>
<evidence type="ECO:0000313" key="4">
    <source>
        <dbReference type="Proteomes" id="UP000651837"/>
    </source>
</evidence>
<proteinExistence type="predicted"/>